<proteinExistence type="inferred from homology"/>
<dbReference type="GO" id="GO:0022904">
    <property type="term" value="P:respiratory electron transport chain"/>
    <property type="evidence" value="ECO:0007669"/>
    <property type="project" value="InterPro"/>
</dbReference>
<dbReference type="SUPFAM" id="SSF81342">
    <property type="entry name" value="Transmembrane di-heme cytochromes"/>
    <property type="match status" value="1"/>
</dbReference>
<feature type="chain" id="PRO_5007818591" evidence="14">
    <location>
        <begin position="30"/>
        <end position="345"/>
    </location>
</feature>
<dbReference type="GO" id="GO:0015944">
    <property type="term" value="P:formate oxidation"/>
    <property type="evidence" value="ECO:0007669"/>
    <property type="project" value="TreeGrafter"/>
</dbReference>
<dbReference type="RefSeq" id="WP_096483600.1">
    <property type="nucleotide sequence ID" value="NZ_AP014809.1"/>
</dbReference>
<comment type="cofactor">
    <cofactor evidence="1">
        <name>heme</name>
        <dbReference type="ChEBI" id="CHEBI:30413"/>
    </cofactor>
</comment>
<evidence type="ECO:0000256" key="5">
    <source>
        <dbReference type="ARBA" id="ARBA00022475"/>
    </source>
</evidence>
<dbReference type="InterPro" id="IPR011577">
    <property type="entry name" value="Cyt_b561_bac/Ni-Hgenase"/>
</dbReference>
<dbReference type="PANTHER" id="PTHR30074">
    <property type="entry name" value="FORMATE DEHYDROGENASE, NITRATE-INDUCIBLE, CYTOCHROME B556 FDN SUBUNIT"/>
    <property type="match status" value="1"/>
</dbReference>
<evidence type="ECO:0000256" key="11">
    <source>
        <dbReference type="ARBA" id="ARBA00023004"/>
    </source>
</evidence>
<dbReference type="InterPro" id="IPR051817">
    <property type="entry name" value="FDH_cytochrome_b556_subunit"/>
</dbReference>
<gene>
    <name evidence="16" type="ORF">MPPM_0504</name>
</gene>
<dbReference type="EMBL" id="AP014809">
    <property type="protein sequence ID" value="BAU89109.1"/>
    <property type="molecule type" value="Genomic_DNA"/>
</dbReference>
<dbReference type="AlphaFoldDB" id="A0A160P951"/>
<dbReference type="GO" id="GO:0046872">
    <property type="term" value="F:metal ion binding"/>
    <property type="evidence" value="ECO:0007669"/>
    <property type="project" value="UniProtKB-KW"/>
</dbReference>
<keyword evidence="9" id="KW-0249">Electron transport</keyword>
<dbReference type="GO" id="GO:0005886">
    <property type="term" value="C:plasma membrane"/>
    <property type="evidence" value="ECO:0007669"/>
    <property type="project" value="UniProtKB-SubCell"/>
</dbReference>
<evidence type="ECO:0000256" key="14">
    <source>
        <dbReference type="SAM" id="SignalP"/>
    </source>
</evidence>
<keyword evidence="6" id="KW-0349">Heme</keyword>
<feature type="transmembrane region" description="Helical" evidence="13">
    <location>
        <begin position="186"/>
        <end position="203"/>
    </location>
</feature>
<comment type="similarity">
    <text evidence="3">Belongs to the formate dehydrogenase gamma subunit family.</text>
</comment>
<dbReference type="GO" id="GO:0036397">
    <property type="term" value="F:formate dehydrogenase (quinone) activity"/>
    <property type="evidence" value="ECO:0007669"/>
    <property type="project" value="TreeGrafter"/>
</dbReference>
<evidence type="ECO:0000256" key="6">
    <source>
        <dbReference type="ARBA" id="ARBA00022617"/>
    </source>
</evidence>
<organism evidence="16 17">
    <name type="scientific">Methylorubrum populi</name>
    <dbReference type="NCBI Taxonomy" id="223967"/>
    <lineage>
        <taxon>Bacteria</taxon>
        <taxon>Pseudomonadati</taxon>
        <taxon>Pseudomonadota</taxon>
        <taxon>Alphaproteobacteria</taxon>
        <taxon>Hyphomicrobiales</taxon>
        <taxon>Methylobacteriaceae</taxon>
        <taxon>Methylorubrum</taxon>
    </lineage>
</organism>
<dbReference type="GO" id="GO:0009055">
    <property type="term" value="F:electron transfer activity"/>
    <property type="evidence" value="ECO:0007669"/>
    <property type="project" value="InterPro"/>
</dbReference>
<keyword evidence="12 13" id="KW-0472">Membrane</keyword>
<keyword evidence="5" id="KW-1003">Cell membrane</keyword>
<protein>
    <submittedName>
        <fullName evidence="16">Formate dehydrogenase subunit gamma</fullName>
    </submittedName>
</protein>
<evidence type="ECO:0000256" key="12">
    <source>
        <dbReference type="ARBA" id="ARBA00023136"/>
    </source>
</evidence>
<keyword evidence="7 13" id="KW-0812">Transmembrane</keyword>
<feature type="transmembrane region" description="Helical" evidence="13">
    <location>
        <begin position="91"/>
        <end position="113"/>
    </location>
</feature>
<feature type="transmembrane region" description="Helical" evidence="13">
    <location>
        <begin position="240"/>
        <end position="263"/>
    </location>
</feature>
<reference evidence="16 17" key="1">
    <citation type="journal article" date="2016" name="Genome Announc.">
        <title>Complete Genome Sequence of Methylobacterium populi P-1M, Isolated from Pink-Pigmented Household Biofilm.</title>
        <authorList>
            <person name="Morohoshi T."/>
            <person name="Ikeda T."/>
        </authorList>
    </citation>
    <scope>NUCLEOTIDE SEQUENCE [LARGE SCALE GENOMIC DNA]</scope>
    <source>
        <strain evidence="16 17">P-1M</strain>
    </source>
</reference>
<keyword evidence="14" id="KW-0732">Signal</keyword>
<evidence type="ECO:0000256" key="8">
    <source>
        <dbReference type="ARBA" id="ARBA00022723"/>
    </source>
</evidence>
<sequence>MRRATTFLSTLLLAVMLLAVHGAFGPAQAQNPIQADGQNPMGARPTADSVNEEFLFKQESKIRGRISIPDGKAANLIQPQGREYQNFRERWLPWIGALVILGMLAALGVFFLFRGRIMMEHSQESGKKILRFNAFERFTHWMTAVCFIILSLSGLNYIFGKRLLMPLIGPEAFGALAQWAKYSHVYLAWPFMLGVAFMFVLWIRDNIPSKVDWAWIKAGGGFIGKGHPHAGRFNAGQKGVFWMVAGFGAAMGATGLMMLFPFALTDINGMQVMQVIHSVIGIVFIAGILAHIYIGTLGMEGAYDAMGSGKVDLAWARAHHDLWVEQEQARTGSGPQLKGHPAPAE</sequence>
<dbReference type="OrthoDB" id="9790598at2"/>
<feature type="transmembrane region" description="Helical" evidence="13">
    <location>
        <begin position="138"/>
        <end position="159"/>
    </location>
</feature>
<dbReference type="InterPro" id="IPR016174">
    <property type="entry name" value="Di-haem_cyt_TM"/>
</dbReference>
<dbReference type="InterPro" id="IPR006471">
    <property type="entry name" value="Formate_DH_gsu"/>
</dbReference>
<keyword evidence="8" id="KW-0479">Metal-binding</keyword>
<evidence type="ECO:0000313" key="16">
    <source>
        <dbReference type="EMBL" id="BAU89109.1"/>
    </source>
</evidence>
<feature type="signal peptide" evidence="14">
    <location>
        <begin position="1"/>
        <end position="29"/>
    </location>
</feature>
<feature type="domain" description="Cytochrome b561 bacterial/Ni-hydrogenase" evidence="15">
    <location>
        <begin position="131"/>
        <end position="301"/>
    </location>
</feature>
<dbReference type="Gene3D" id="1.20.950.20">
    <property type="entry name" value="Transmembrane di-heme cytochromes, Chain C"/>
    <property type="match status" value="1"/>
</dbReference>
<dbReference type="GO" id="GO:0009326">
    <property type="term" value="C:formate dehydrogenase complex"/>
    <property type="evidence" value="ECO:0007669"/>
    <property type="project" value="InterPro"/>
</dbReference>
<dbReference type="PANTHER" id="PTHR30074:SF6">
    <property type="entry name" value="FORMATE DEHYDROGENASE GAMMA SUBUNIT"/>
    <property type="match status" value="1"/>
</dbReference>
<dbReference type="NCBIfam" id="TIGR01583">
    <property type="entry name" value="formate-DH-gamm"/>
    <property type="match status" value="1"/>
</dbReference>
<name>A0A160P951_9HYPH</name>
<evidence type="ECO:0000256" key="1">
    <source>
        <dbReference type="ARBA" id="ARBA00001971"/>
    </source>
</evidence>
<evidence type="ECO:0000256" key="10">
    <source>
        <dbReference type="ARBA" id="ARBA00022989"/>
    </source>
</evidence>
<evidence type="ECO:0000313" key="17">
    <source>
        <dbReference type="Proteomes" id="UP000218288"/>
    </source>
</evidence>
<accession>A0A160P951</accession>
<dbReference type="GO" id="GO:0009061">
    <property type="term" value="P:anaerobic respiration"/>
    <property type="evidence" value="ECO:0007669"/>
    <property type="project" value="TreeGrafter"/>
</dbReference>
<dbReference type="Pfam" id="PF01292">
    <property type="entry name" value="Ni_hydr_CYTB"/>
    <property type="match status" value="1"/>
</dbReference>
<evidence type="ECO:0000256" key="9">
    <source>
        <dbReference type="ARBA" id="ARBA00022982"/>
    </source>
</evidence>
<keyword evidence="10 13" id="KW-1133">Transmembrane helix</keyword>
<dbReference type="GO" id="GO:0008863">
    <property type="term" value="F:formate dehydrogenase (NAD+) activity"/>
    <property type="evidence" value="ECO:0007669"/>
    <property type="project" value="InterPro"/>
</dbReference>
<comment type="subcellular location">
    <subcellularLocation>
        <location evidence="2">Cell membrane</location>
        <topology evidence="2">Multi-pass membrane protein</topology>
    </subcellularLocation>
</comment>
<feature type="transmembrane region" description="Helical" evidence="13">
    <location>
        <begin position="275"/>
        <end position="294"/>
    </location>
</feature>
<evidence type="ECO:0000256" key="7">
    <source>
        <dbReference type="ARBA" id="ARBA00022692"/>
    </source>
</evidence>
<evidence type="ECO:0000256" key="13">
    <source>
        <dbReference type="SAM" id="Phobius"/>
    </source>
</evidence>
<evidence type="ECO:0000256" key="2">
    <source>
        <dbReference type="ARBA" id="ARBA00004651"/>
    </source>
</evidence>
<dbReference type="Proteomes" id="UP000218288">
    <property type="component" value="Chromosome"/>
</dbReference>
<keyword evidence="11" id="KW-0408">Iron</keyword>
<keyword evidence="4" id="KW-0813">Transport</keyword>
<evidence type="ECO:0000256" key="3">
    <source>
        <dbReference type="ARBA" id="ARBA00010747"/>
    </source>
</evidence>
<evidence type="ECO:0000259" key="15">
    <source>
        <dbReference type="Pfam" id="PF01292"/>
    </source>
</evidence>
<evidence type="ECO:0000256" key="4">
    <source>
        <dbReference type="ARBA" id="ARBA00022448"/>
    </source>
</evidence>